<dbReference type="AlphaFoldDB" id="B8GIR1"/>
<dbReference type="HOGENOM" id="CLU_104049_0_0_2"/>
<evidence type="ECO:0000313" key="2">
    <source>
        <dbReference type="EMBL" id="ACL16874.1"/>
    </source>
</evidence>
<name>B8GIR1_METPE</name>
<dbReference type="eggNOG" id="arCOG02874">
    <property type="taxonomic scope" value="Archaea"/>
</dbReference>
<dbReference type="Proteomes" id="UP000002457">
    <property type="component" value="Chromosome"/>
</dbReference>
<evidence type="ECO:0000313" key="3">
    <source>
        <dbReference type="Proteomes" id="UP000002457"/>
    </source>
</evidence>
<keyword evidence="3" id="KW-1185">Reference proteome</keyword>
<dbReference type="STRING" id="521011.Mpal_1561"/>
<protein>
    <submittedName>
        <fullName evidence="2">Uncharacterized protein</fullName>
    </submittedName>
</protein>
<dbReference type="Pfam" id="PF19119">
    <property type="entry name" value="DUF5803"/>
    <property type="match status" value="1"/>
</dbReference>
<sequence>METGVLGEQIPATVTNVNLYNDSGNVTYQKDQTGITFQKGNYTISYQGTLRDDHILLALPEVTSADVHLPTGLDVRNPLIGQYSPGGKVSVDDQGQVSIHWDRTSYVEVRYYDQTRESLLYMFANIWVVVAIVLLTPYLLMRRRKL</sequence>
<dbReference type="InterPro" id="IPR043826">
    <property type="entry name" value="DUF5803"/>
</dbReference>
<gene>
    <name evidence="2" type="ordered locus">Mpal_1561</name>
</gene>
<feature type="transmembrane region" description="Helical" evidence="1">
    <location>
        <begin position="119"/>
        <end position="140"/>
    </location>
</feature>
<reference evidence="2 3" key="1">
    <citation type="journal article" date="2015" name="Genome Announc.">
        <title>Complete Genome Sequence of Methanosphaerula palustris E1-9CT, a Hydrogenotrophic Methanogen Isolated from a Minerotrophic Fen Peatland.</title>
        <authorList>
            <person name="Cadillo-Quiroz H."/>
            <person name="Browne P."/>
            <person name="Kyrpides N."/>
            <person name="Woyke T."/>
            <person name="Goodwin L."/>
            <person name="Detter C."/>
            <person name="Yavitt J.B."/>
            <person name="Zinder S.H."/>
        </authorList>
    </citation>
    <scope>NUCLEOTIDE SEQUENCE [LARGE SCALE GENOMIC DNA]</scope>
    <source>
        <strain evidence="3">ATCC BAA-1556 / DSM 19958 / E1-9c</strain>
    </source>
</reference>
<organism evidence="2 3">
    <name type="scientific">Methanosphaerula palustris (strain ATCC BAA-1556 / DSM 19958 / E1-9c)</name>
    <dbReference type="NCBI Taxonomy" id="521011"/>
    <lineage>
        <taxon>Archaea</taxon>
        <taxon>Methanobacteriati</taxon>
        <taxon>Methanobacteriota</taxon>
        <taxon>Stenosarchaea group</taxon>
        <taxon>Methanomicrobia</taxon>
        <taxon>Methanomicrobiales</taxon>
        <taxon>Methanoregulaceae</taxon>
        <taxon>Methanosphaerula</taxon>
    </lineage>
</organism>
<keyword evidence="1" id="KW-0812">Transmembrane</keyword>
<evidence type="ECO:0000256" key="1">
    <source>
        <dbReference type="SAM" id="Phobius"/>
    </source>
</evidence>
<keyword evidence="1" id="KW-0472">Membrane</keyword>
<proteinExistence type="predicted"/>
<keyword evidence="1" id="KW-1133">Transmembrane helix</keyword>
<dbReference type="KEGG" id="mpl:Mpal_1561"/>
<accession>B8GIR1</accession>
<dbReference type="EMBL" id="CP001338">
    <property type="protein sequence ID" value="ACL16874.1"/>
    <property type="molecule type" value="Genomic_DNA"/>
</dbReference>